<dbReference type="InterPro" id="IPR021054">
    <property type="entry name" value="Cell_wall_mannoprotein_1"/>
</dbReference>
<sequence length="173" mass="18380">MLVATLLSAFALAGSTLADEKAIAGAISSARTQADALSNIILSWRGNPLGVLPISVQAALLYRELLEGTRVAYASEPLTMNESAQIGKATQDLAARVNVTLETLVAAKPKFDHLLLRPVIHLDLELHKDAANTFGASVAAKIPGDLQAVAKGFIQGIDYKFDEAIDAYRLLNI</sequence>
<protein>
    <submittedName>
        <fullName evidence="2">Hydrophobic surface binding protein A domain-containing protein</fullName>
    </submittedName>
</protein>
<dbReference type="OrthoDB" id="2422134at2759"/>
<gene>
    <name evidence="2" type="ORF">HRG_07538</name>
</gene>
<evidence type="ECO:0000256" key="1">
    <source>
        <dbReference type="SAM" id="SignalP"/>
    </source>
</evidence>
<keyword evidence="1" id="KW-0732">Signal</keyword>
<dbReference type="Pfam" id="PF12296">
    <property type="entry name" value="HsbA"/>
    <property type="match status" value="1"/>
</dbReference>
<evidence type="ECO:0000313" key="2">
    <source>
        <dbReference type="EMBL" id="KAH0961460.1"/>
    </source>
</evidence>
<comment type="caution">
    <text evidence="2">The sequence shown here is derived from an EMBL/GenBank/DDBJ whole genome shotgun (WGS) entry which is preliminary data.</text>
</comment>
<evidence type="ECO:0000313" key="3">
    <source>
        <dbReference type="Proteomes" id="UP000824596"/>
    </source>
</evidence>
<dbReference type="PANTHER" id="PTHR38123">
    <property type="entry name" value="CELL WALL SERINE-THREONINE-RICH GALACTOMANNOPROTEIN MP1 (AFU_ORTHOLOGUE AFUA_4G03240)"/>
    <property type="match status" value="1"/>
</dbReference>
<dbReference type="AlphaFoldDB" id="A0A9P8SHE6"/>
<dbReference type="Proteomes" id="UP000824596">
    <property type="component" value="Unassembled WGS sequence"/>
</dbReference>
<dbReference type="GO" id="GO:0005576">
    <property type="term" value="C:extracellular region"/>
    <property type="evidence" value="ECO:0007669"/>
    <property type="project" value="TreeGrafter"/>
</dbReference>
<accession>A0A9P8SHE6</accession>
<dbReference type="GeneID" id="68356667"/>
<reference evidence="2" key="1">
    <citation type="submission" date="2021-09" db="EMBL/GenBank/DDBJ databases">
        <title>A high-quality genome of the endoparasitic fungus Hirsutella rhossiliensis with a comparison of Hirsutella genomes reveals transposable elements contributing to genome size variation.</title>
        <authorList>
            <person name="Lin R."/>
            <person name="Jiao Y."/>
            <person name="Sun X."/>
            <person name="Ling J."/>
            <person name="Xie B."/>
            <person name="Cheng X."/>
        </authorList>
    </citation>
    <scope>NUCLEOTIDE SEQUENCE</scope>
    <source>
        <strain evidence="2">HR02</strain>
    </source>
</reference>
<dbReference type="Gene3D" id="1.20.1280.140">
    <property type="match status" value="1"/>
</dbReference>
<dbReference type="EMBL" id="JAIZPD010000008">
    <property type="protein sequence ID" value="KAH0961460.1"/>
    <property type="molecule type" value="Genomic_DNA"/>
</dbReference>
<keyword evidence="3" id="KW-1185">Reference proteome</keyword>
<dbReference type="RefSeq" id="XP_044718973.1">
    <property type="nucleotide sequence ID" value="XM_044866009.1"/>
</dbReference>
<organism evidence="2 3">
    <name type="scientific">Hirsutella rhossiliensis</name>
    <dbReference type="NCBI Taxonomy" id="111463"/>
    <lineage>
        <taxon>Eukaryota</taxon>
        <taxon>Fungi</taxon>
        <taxon>Dikarya</taxon>
        <taxon>Ascomycota</taxon>
        <taxon>Pezizomycotina</taxon>
        <taxon>Sordariomycetes</taxon>
        <taxon>Hypocreomycetidae</taxon>
        <taxon>Hypocreales</taxon>
        <taxon>Ophiocordycipitaceae</taxon>
        <taxon>Hirsutella</taxon>
    </lineage>
</organism>
<proteinExistence type="predicted"/>
<feature type="signal peptide" evidence="1">
    <location>
        <begin position="1"/>
        <end position="18"/>
    </location>
</feature>
<name>A0A9P8SHE6_9HYPO</name>
<feature type="chain" id="PRO_5040221951" evidence="1">
    <location>
        <begin position="19"/>
        <end position="173"/>
    </location>
</feature>
<dbReference type="PANTHER" id="PTHR38123:SF1">
    <property type="entry name" value="HYDROPHOBIC SURFACE BINDING PROTEIN"/>
    <property type="match status" value="1"/>
</dbReference>